<dbReference type="Gene3D" id="3.30.390.150">
    <property type="match status" value="1"/>
</dbReference>
<protein>
    <recommendedName>
        <fullName evidence="5">Gastrokine-2</fullName>
    </recommendedName>
    <alternativeName>
        <fullName evidence="6">Blottin</fullName>
    </alternativeName>
</protein>
<feature type="non-terminal residue" evidence="8">
    <location>
        <position position="116"/>
    </location>
</feature>
<organism evidence="8 9">
    <name type="scientific">Rostratula benghalensis</name>
    <name type="common">greater painted-snipe</name>
    <dbReference type="NCBI Taxonomy" id="118793"/>
    <lineage>
        <taxon>Eukaryota</taxon>
        <taxon>Metazoa</taxon>
        <taxon>Chordata</taxon>
        <taxon>Craniata</taxon>
        <taxon>Vertebrata</taxon>
        <taxon>Euteleostomi</taxon>
        <taxon>Archelosauria</taxon>
        <taxon>Archosauria</taxon>
        <taxon>Dinosauria</taxon>
        <taxon>Saurischia</taxon>
        <taxon>Theropoda</taxon>
        <taxon>Coelurosauria</taxon>
        <taxon>Aves</taxon>
        <taxon>Neognathae</taxon>
        <taxon>Neoaves</taxon>
        <taxon>Charadriiformes</taxon>
        <taxon>Rostratulidae</taxon>
        <taxon>Rostratula</taxon>
    </lineage>
</organism>
<gene>
    <name evidence="8" type="primary">Gkn2_1</name>
    <name evidence="8" type="ORF">ROSBEN_R02455</name>
</gene>
<dbReference type="AlphaFoldDB" id="A0A7L0DGI1"/>
<dbReference type="PROSITE" id="PS50869">
    <property type="entry name" value="BRICHOS"/>
    <property type="match status" value="1"/>
</dbReference>
<evidence type="ECO:0000256" key="2">
    <source>
        <dbReference type="ARBA" id="ARBA00022525"/>
    </source>
</evidence>
<evidence type="ECO:0000256" key="6">
    <source>
        <dbReference type="ARBA" id="ARBA00079996"/>
    </source>
</evidence>
<dbReference type="InterPro" id="IPR051772">
    <property type="entry name" value="Gastrokine"/>
</dbReference>
<sequence length="116" mass="13403">TMTIDKDNRVIEIHVRSGLYSSDTIIDYKHGYIAIRLFSRSACFIMKLNKEHIPDLQDIQRLALEKKNTNNMNPVHSPKSLWVQYQSGQSVRGSNKDWGIYGKPIEHLCTALPLYQ</sequence>
<comment type="caution">
    <text evidence="8">The sequence shown here is derived from an EMBL/GenBank/DDBJ whole genome shotgun (WGS) entry which is preliminary data.</text>
</comment>
<dbReference type="SMART" id="SM01039">
    <property type="entry name" value="BRICHOS"/>
    <property type="match status" value="1"/>
</dbReference>
<accession>A0A7L0DGI1</accession>
<dbReference type="GO" id="GO:0005576">
    <property type="term" value="C:extracellular region"/>
    <property type="evidence" value="ECO:0007669"/>
    <property type="project" value="UniProtKB-SubCell"/>
</dbReference>
<evidence type="ECO:0000259" key="7">
    <source>
        <dbReference type="PROSITE" id="PS50869"/>
    </source>
</evidence>
<evidence type="ECO:0000313" key="9">
    <source>
        <dbReference type="Proteomes" id="UP000545435"/>
    </source>
</evidence>
<keyword evidence="9" id="KW-1185">Reference proteome</keyword>
<name>A0A7L0DGI1_9CHAR</name>
<feature type="non-terminal residue" evidence="8">
    <location>
        <position position="1"/>
    </location>
</feature>
<dbReference type="InterPro" id="IPR007084">
    <property type="entry name" value="BRICHOS_dom"/>
</dbReference>
<proteinExistence type="predicted"/>
<keyword evidence="2" id="KW-0964">Secreted</keyword>
<evidence type="ECO:0000256" key="1">
    <source>
        <dbReference type="ARBA" id="ARBA00004613"/>
    </source>
</evidence>
<evidence type="ECO:0000256" key="5">
    <source>
        <dbReference type="ARBA" id="ARBA00070177"/>
    </source>
</evidence>
<evidence type="ECO:0000256" key="4">
    <source>
        <dbReference type="ARBA" id="ARBA00023157"/>
    </source>
</evidence>
<keyword evidence="4" id="KW-1015">Disulfide bond</keyword>
<evidence type="ECO:0000313" key="8">
    <source>
        <dbReference type="EMBL" id="NXJ71094.1"/>
    </source>
</evidence>
<evidence type="ECO:0000256" key="3">
    <source>
        <dbReference type="ARBA" id="ARBA00022729"/>
    </source>
</evidence>
<dbReference type="FunFam" id="3.30.390.150:FF:000004">
    <property type="entry name" value="Gastrokine 2"/>
    <property type="match status" value="1"/>
</dbReference>
<dbReference type="Proteomes" id="UP000545435">
    <property type="component" value="Unassembled WGS sequence"/>
</dbReference>
<reference evidence="8 9" key="1">
    <citation type="submission" date="2019-09" db="EMBL/GenBank/DDBJ databases">
        <title>Bird 10,000 Genomes (B10K) Project - Family phase.</title>
        <authorList>
            <person name="Zhang G."/>
        </authorList>
    </citation>
    <scope>NUCLEOTIDE SEQUENCE [LARGE SCALE GENOMIC DNA]</scope>
    <source>
        <strain evidence="8">B10K-DU-006-20</strain>
        <tissue evidence="8">Mixed tissue sample</tissue>
    </source>
</reference>
<dbReference type="PANTHER" id="PTHR16483">
    <property type="entry name" value="GASTROKINE 1"/>
    <property type="match status" value="1"/>
</dbReference>
<dbReference type="EMBL" id="VXAI01000540">
    <property type="protein sequence ID" value="NXJ71094.1"/>
    <property type="molecule type" value="Genomic_DNA"/>
</dbReference>
<dbReference type="Pfam" id="PF04089">
    <property type="entry name" value="BRICHOS"/>
    <property type="match status" value="1"/>
</dbReference>
<feature type="domain" description="BRICHOS" evidence="7">
    <location>
        <begin position="16"/>
        <end position="116"/>
    </location>
</feature>
<comment type="subcellular location">
    <subcellularLocation>
        <location evidence="1">Secreted</location>
    </subcellularLocation>
</comment>
<keyword evidence="3" id="KW-0732">Signal</keyword>